<dbReference type="InterPro" id="IPR052067">
    <property type="entry name" value="Metal_resp_HTH_trans_reg"/>
</dbReference>
<protein>
    <submittedName>
        <fullName evidence="1">Transcriptional regulator MarR family</fullName>
    </submittedName>
</protein>
<evidence type="ECO:0000313" key="1">
    <source>
        <dbReference type="EMBL" id="KAB7786903.1"/>
    </source>
</evidence>
<dbReference type="PANTHER" id="PTHR35790">
    <property type="entry name" value="HTH-TYPE TRANSCRIPTIONAL REGULATOR PCHR"/>
    <property type="match status" value="1"/>
</dbReference>
<proteinExistence type="predicted"/>
<dbReference type="InterPro" id="IPR000835">
    <property type="entry name" value="HTH_MarR-typ"/>
</dbReference>
<dbReference type="InterPro" id="IPR036390">
    <property type="entry name" value="WH_DNA-bd_sf"/>
</dbReference>
<comment type="caution">
    <text evidence="1">The sequence shown here is derived from an EMBL/GenBank/DDBJ whole genome shotgun (WGS) entry which is preliminary data.</text>
</comment>
<name>A0A514KJY2_9HYPH</name>
<dbReference type="PANTHER" id="PTHR35790:SF4">
    <property type="entry name" value="HTH-TYPE TRANSCRIPTIONAL REGULATOR PCHR"/>
    <property type="match status" value="1"/>
</dbReference>
<dbReference type="Proteomes" id="UP000469949">
    <property type="component" value="Unassembled WGS sequence"/>
</dbReference>
<dbReference type="Pfam" id="PF01047">
    <property type="entry name" value="MarR"/>
    <property type="match status" value="1"/>
</dbReference>
<reference evidence="1 2" key="1">
    <citation type="submission" date="2019-10" db="EMBL/GenBank/DDBJ databases">
        <title>Draft Genome Sequence of the Caffeine Degrading Methylotroph Methylorubrum populi PINKEL.</title>
        <authorList>
            <person name="Dawson S.C."/>
            <person name="Zhang X."/>
            <person name="Wright M.E."/>
            <person name="Sharma G."/>
            <person name="Langner J.T."/>
            <person name="Ditty J.L."/>
            <person name="Subuyuj G.A."/>
        </authorList>
    </citation>
    <scope>NUCLEOTIDE SEQUENCE [LARGE SCALE GENOMIC DNA]</scope>
    <source>
        <strain evidence="1 2">Pinkel</strain>
    </source>
</reference>
<dbReference type="SUPFAM" id="SSF46785">
    <property type="entry name" value="Winged helix' DNA-binding domain"/>
    <property type="match status" value="1"/>
</dbReference>
<dbReference type="AlphaFoldDB" id="A0A514KJY2"/>
<dbReference type="InterPro" id="IPR036388">
    <property type="entry name" value="WH-like_DNA-bd_sf"/>
</dbReference>
<organism evidence="1 2">
    <name type="scientific">Methylorubrum populi</name>
    <dbReference type="NCBI Taxonomy" id="223967"/>
    <lineage>
        <taxon>Bacteria</taxon>
        <taxon>Pseudomonadati</taxon>
        <taxon>Pseudomonadota</taxon>
        <taxon>Alphaproteobacteria</taxon>
        <taxon>Hyphomicrobiales</taxon>
        <taxon>Methylobacteriaceae</taxon>
        <taxon>Methylorubrum</taxon>
    </lineage>
</organism>
<gene>
    <name evidence="1" type="ORF">F8B43_0853</name>
</gene>
<dbReference type="PRINTS" id="PR00598">
    <property type="entry name" value="HTHMARR"/>
</dbReference>
<accession>A0A514KJY2</accession>
<evidence type="ECO:0000313" key="2">
    <source>
        <dbReference type="Proteomes" id="UP000469949"/>
    </source>
</evidence>
<dbReference type="GO" id="GO:0003700">
    <property type="term" value="F:DNA-binding transcription factor activity"/>
    <property type="evidence" value="ECO:0007669"/>
    <property type="project" value="InterPro"/>
</dbReference>
<dbReference type="EMBL" id="WEKV01000005">
    <property type="protein sequence ID" value="KAB7786903.1"/>
    <property type="molecule type" value="Genomic_DNA"/>
</dbReference>
<sequence>MSSASKPEPQRSVTLATFLPYRLNVLATVVSGGLGRIYGERFGIGIPEWRVLATIGEFKRITAKAIGQHSEMGKVKISRAAASLEERGFIQREANADDLREMFLTLTPAGQSVYDEIVPLALNYAAQLTADLSPDEEATFGMLLDRLLARARKEFDGSEP</sequence>
<dbReference type="Gene3D" id="1.10.10.10">
    <property type="entry name" value="Winged helix-like DNA-binding domain superfamily/Winged helix DNA-binding domain"/>
    <property type="match status" value="1"/>
</dbReference>
<dbReference type="PROSITE" id="PS50995">
    <property type="entry name" value="HTH_MARR_2"/>
    <property type="match status" value="1"/>
</dbReference>
<dbReference type="SMART" id="SM00347">
    <property type="entry name" value="HTH_MARR"/>
    <property type="match status" value="1"/>
</dbReference>
<dbReference type="RefSeq" id="WP_141950626.1">
    <property type="nucleotide sequence ID" value="NZ_CP039546.1"/>
</dbReference>